<accession>A0ABU6XAC7</accession>
<feature type="region of interest" description="Disordered" evidence="1">
    <location>
        <begin position="107"/>
        <end position="136"/>
    </location>
</feature>
<evidence type="ECO:0000313" key="2">
    <source>
        <dbReference type="EMBL" id="MED6193933.1"/>
    </source>
</evidence>
<sequence>MLKIQKVALEIPIDIPPAPAPENPSLEKEAIAINGLNDQIQNCNVFEFGNANKQGVSIMEKTDTLHDADLNGDSHDNDWVKQPGKITTASSSSVSAVGGKPTFVGDKNSAAAKTGSAAAGTARKRSRPGSLHCSPEDVRRGAASVELLSVSELQAAAPLCRPSSTAVFPSGTGTEAVAVTAVKDAVQSSEAMAASESHGPQ</sequence>
<protein>
    <submittedName>
        <fullName evidence="2">Uncharacterized protein</fullName>
    </submittedName>
</protein>
<keyword evidence="3" id="KW-1185">Reference proteome</keyword>
<evidence type="ECO:0000256" key="1">
    <source>
        <dbReference type="SAM" id="MobiDB-lite"/>
    </source>
</evidence>
<evidence type="ECO:0000313" key="3">
    <source>
        <dbReference type="Proteomes" id="UP001341840"/>
    </source>
</evidence>
<reference evidence="2 3" key="1">
    <citation type="journal article" date="2023" name="Plants (Basel)">
        <title>Bridging the Gap: Combining Genomics and Transcriptomics Approaches to Understand Stylosanthes scabra, an Orphan Legume from the Brazilian Caatinga.</title>
        <authorList>
            <person name="Ferreira-Neto J.R.C."/>
            <person name="da Silva M.D."/>
            <person name="Binneck E."/>
            <person name="de Melo N.F."/>
            <person name="da Silva R.H."/>
            <person name="de Melo A.L.T.M."/>
            <person name="Pandolfi V."/>
            <person name="Bustamante F.O."/>
            <person name="Brasileiro-Vidal A.C."/>
            <person name="Benko-Iseppon A.M."/>
        </authorList>
    </citation>
    <scope>NUCLEOTIDE SEQUENCE [LARGE SCALE GENOMIC DNA]</scope>
    <source>
        <tissue evidence="2">Leaves</tissue>
    </source>
</reference>
<organism evidence="2 3">
    <name type="scientific">Stylosanthes scabra</name>
    <dbReference type="NCBI Taxonomy" id="79078"/>
    <lineage>
        <taxon>Eukaryota</taxon>
        <taxon>Viridiplantae</taxon>
        <taxon>Streptophyta</taxon>
        <taxon>Embryophyta</taxon>
        <taxon>Tracheophyta</taxon>
        <taxon>Spermatophyta</taxon>
        <taxon>Magnoliopsida</taxon>
        <taxon>eudicotyledons</taxon>
        <taxon>Gunneridae</taxon>
        <taxon>Pentapetalae</taxon>
        <taxon>rosids</taxon>
        <taxon>fabids</taxon>
        <taxon>Fabales</taxon>
        <taxon>Fabaceae</taxon>
        <taxon>Papilionoideae</taxon>
        <taxon>50 kb inversion clade</taxon>
        <taxon>dalbergioids sensu lato</taxon>
        <taxon>Dalbergieae</taxon>
        <taxon>Pterocarpus clade</taxon>
        <taxon>Stylosanthes</taxon>
    </lineage>
</organism>
<name>A0ABU6XAC7_9FABA</name>
<proteinExistence type="predicted"/>
<dbReference type="EMBL" id="JASCZI010211532">
    <property type="protein sequence ID" value="MED6193933.1"/>
    <property type="molecule type" value="Genomic_DNA"/>
</dbReference>
<comment type="caution">
    <text evidence="2">The sequence shown here is derived from an EMBL/GenBank/DDBJ whole genome shotgun (WGS) entry which is preliminary data.</text>
</comment>
<dbReference type="Proteomes" id="UP001341840">
    <property type="component" value="Unassembled WGS sequence"/>
</dbReference>
<feature type="compositionally biased region" description="Low complexity" evidence="1">
    <location>
        <begin position="109"/>
        <end position="121"/>
    </location>
</feature>
<gene>
    <name evidence="2" type="ORF">PIB30_023771</name>
</gene>